<comment type="caution">
    <text evidence="2">The sequence shown here is derived from an EMBL/GenBank/DDBJ whole genome shotgun (WGS) entry which is preliminary data.</text>
</comment>
<dbReference type="EMBL" id="AHON02000063">
    <property type="protein sequence ID" value="EKO32649.1"/>
    <property type="molecule type" value="Genomic_DNA"/>
</dbReference>
<feature type="transmembrane region" description="Helical" evidence="1">
    <location>
        <begin position="20"/>
        <end position="38"/>
    </location>
</feature>
<dbReference type="Proteomes" id="UP000006329">
    <property type="component" value="Unassembled WGS sequence"/>
</dbReference>
<name>A0A0E2BBD4_9LEPT</name>
<organism evidence="2 3">
    <name type="scientific">Leptospira santarosai str. MOR084</name>
    <dbReference type="NCBI Taxonomy" id="1049984"/>
    <lineage>
        <taxon>Bacteria</taxon>
        <taxon>Pseudomonadati</taxon>
        <taxon>Spirochaetota</taxon>
        <taxon>Spirochaetia</taxon>
        <taxon>Leptospirales</taxon>
        <taxon>Leptospiraceae</taxon>
        <taxon>Leptospira</taxon>
    </lineage>
</organism>
<keyword evidence="1" id="KW-0472">Membrane</keyword>
<sequence>MRGRMDNLKSNQIKLGIKDALVILGFIVSGVVQYNTMYRDHEIRIVKIETEMTAIAKDLSEIKSDVKDLVRLNSYRRKSE</sequence>
<keyword evidence="1" id="KW-1133">Transmembrane helix</keyword>
<proteinExistence type="predicted"/>
<evidence type="ECO:0000313" key="2">
    <source>
        <dbReference type="EMBL" id="EKO32649.1"/>
    </source>
</evidence>
<gene>
    <name evidence="2" type="ORF">LEP1GSC179_3017</name>
</gene>
<reference evidence="2" key="1">
    <citation type="submission" date="2012-10" db="EMBL/GenBank/DDBJ databases">
        <authorList>
            <person name="Harkins D.M."/>
            <person name="Durkin A.S."/>
            <person name="Brinkac L.M."/>
            <person name="Haft D.H."/>
            <person name="Selengut J.D."/>
            <person name="Sanka R."/>
            <person name="DePew J."/>
            <person name="Purushe J."/>
            <person name="Matthias M.A."/>
            <person name="Vinetz J.M."/>
            <person name="Sutton G.G."/>
            <person name="Nierman W.C."/>
            <person name="Fouts D.E."/>
        </authorList>
    </citation>
    <scope>NUCLEOTIDE SEQUENCE [LARGE SCALE GENOMIC DNA]</scope>
    <source>
        <strain evidence="2">MOR084</strain>
    </source>
</reference>
<evidence type="ECO:0000313" key="3">
    <source>
        <dbReference type="Proteomes" id="UP000006329"/>
    </source>
</evidence>
<accession>A0A0E2BBD4</accession>
<protein>
    <submittedName>
        <fullName evidence="2">Uncharacterized protein</fullName>
    </submittedName>
</protein>
<keyword evidence="3" id="KW-1185">Reference proteome</keyword>
<keyword evidence="1" id="KW-0812">Transmembrane</keyword>
<dbReference type="AlphaFoldDB" id="A0A0E2BBD4"/>
<evidence type="ECO:0000256" key="1">
    <source>
        <dbReference type="SAM" id="Phobius"/>
    </source>
</evidence>